<keyword evidence="3" id="KW-1185">Reference proteome</keyword>
<evidence type="ECO:0000313" key="3">
    <source>
        <dbReference type="Proteomes" id="UP000661649"/>
    </source>
</evidence>
<dbReference type="Pfam" id="PF01944">
    <property type="entry name" value="SpoIIM"/>
    <property type="match status" value="1"/>
</dbReference>
<evidence type="ECO:0000313" key="2">
    <source>
        <dbReference type="EMBL" id="MBC8627404.1"/>
    </source>
</evidence>
<gene>
    <name evidence="2" type="ORF">H8712_01975</name>
</gene>
<dbReference type="EMBL" id="JACRTP010000001">
    <property type="protein sequence ID" value="MBC8627404.1"/>
    <property type="molecule type" value="Genomic_DNA"/>
</dbReference>
<sequence>MKKRLSIFLILYFVGFTIGILCTSLLKKVTQENTALLGIYLKNQNTESVLNVQVFGHLLKLRGKWFLFYFIGGMTPAGIVMVLAGCLWLGLLAGCLVTLFLMEYGVIGIFFCIGCGIPQIFFYLPSVLALFFLCSEMSLKFWRKSYRRKEDYKGYVFFMTSAALIFLLGIFLESYVSPNLLRILFH</sequence>
<dbReference type="Proteomes" id="UP000661649">
    <property type="component" value="Unassembled WGS sequence"/>
</dbReference>
<name>A0ABR7P7N2_9FIRM</name>
<keyword evidence="1" id="KW-0472">Membrane</keyword>
<feature type="transmembrane region" description="Helical" evidence="1">
    <location>
        <begin position="6"/>
        <end position="26"/>
    </location>
</feature>
<reference evidence="2 3" key="1">
    <citation type="submission" date="2020-08" db="EMBL/GenBank/DDBJ databases">
        <title>Genome public.</title>
        <authorList>
            <person name="Liu C."/>
            <person name="Sun Q."/>
        </authorList>
    </citation>
    <scope>NUCLEOTIDE SEQUENCE [LARGE SCALE GENOMIC DNA]</scope>
    <source>
        <strain evidence="2 3">3_YM_SP_D4_24.mj</strain>
    </source>
</reference>
<feature type="transmembrane region" description="Helical" evidence="1">
    <location>
        <begin position="67"/>
        <end position="100"/>
    </location>
</feature>
<keyword evidence="1" id="KW-1133">Transmembrane helix</keyword>
<accession>A0ABR7P7N2</accession>
<protein>
    <submittedName>
        <fullName evidence="2">Stage II sporulation protein M</fullName>
    </submittedName>
</protein>
<dbReference type="InterPro" id="IPR002798">
    <property type="entry name" value="SpoIIM-like"/>
</dbReference>
<evidence type="ECO:0000256" key="1">
    <source>
        <dbReference type="SAM" id="Phobius"/>
    </source>
</evidence>
<feature type="transmembrane region" description="Helical" evidence="1">
    <location>
        <begin position="106"/>
        <end position="134"/>
    </location>
</feature>
<proteinExistence type="predicted"/>
<organism evidence="2 3">
    <name type="scientific">Blautia stercoris</name>
    <dbReference type="NCBI Taxonomy" id="871664"/>
    <lineage>
        <taxon>Bacteria</taxon>
        <taxon>Bacillati</taxon>
        <taxon>Bacillota</taxon>
        <taxon>Clostridia</taxon>
        <taxon>Lachnospirales</taxon>
        <taxon>Lachnospiraceae</taxon>
        <taxon>Blautia</taxon>
    </lineage>
</organism>
<feature type="transmembrane region" description="Helical" evidence="1">
    <location>
        <begin position="155"/>
        <end position="176"/>
    </location>
</feature>
<dbReference type="RefSeq" id="WP_187558131.1">
    <property type="nucleotide sequence ID" value="NZ_JACRTP010000001.1"/>
</dbReference>
<comment type="caution">
    <text evidence="2">The sequence shown here is derived from an EMBL/GenBank/DDBJ whole genome shotgun (WGS) entry which is preliminary data.</text>
</comment>
<keyword evidence="1" id="KW-0812">Transmembrane</keyword>